<evidence type="ECO:0000313" key="2">
    <source>
        <dbReference type="Proteomes" id="UP000012227"/>
    </source>
</evidence>
<dbReference type="AlphaFoldDB" id="N1W9R8"/>
<name>N1W9R8_9LEPT</name>
<reference evidence="1 2" key="1">
    <citation type="submission" date="2013-03" db="EMBL/GenBank/DDBJ databases">
        <authorList>
            <person name="Harkins D.M."/>
            <person name="Durkin A.S."/>
            <person name="Brinkac L.M."/>
            <person name="Haft D.H."/>
            <person name="Selengut J.D."/>
            <person name="Sanka R."/>
            <person name="DePew J."/>
            <person name="Purushe J."/>
            <person name="Galloway R.L."/>
            <person name="Vinetz J.M."/>
            <person name="Sutton G.G."/>
            <person name="Nierman W.C."/>
            <person name="Fouts D.E."/>
        </authorList>
    </citation>
    <scope>NUCLEOTIDE SEQUENCE [LARGE SCALE GENOMIC DNA]</scope>
    <source>
        <strain evidence="1 2">Waz Holland</strain>
    </source>
</reference>
<dbReference type="Proteomes" id="UP000012227">
    <property type="component" value="Unassembled WGS sequence"/>
</dbReference>
<sequence length="37" mass="4346">MDWVRSSHSYVREGENSPRVLLFFLFQKVIDPNGSSF</sequence>
<proteinExistence type="predicted"/>
<organism evidence="1 2">
    <name type="scientific">Leptospira vanthielii serovar Holland str. Waz Holland = ATCC 700522</name>
    <dbReference type="NCBI Taxonomy" id="1218591"/>
    <lineage>
        <taxon>Bacteria</taxon>
        <taxon>Pseudomonadati</taxon>
        <taxon>Spirochaetota</taxon>
        <taxon>Spirochaetia</taxon>
        <taxon>Leptospirales</taxon>
        <taxon>Leptospiraceae</taxon>
        <taxon>Leptospira</taxon>
    </lineage>
</organism>
<dbReference type="EMBL" id="AOGY02000067">
    <property type="protein sequence ID" value="EMY68616.1"/>
    <property type="molecule type" value="Genomic_DNA"/>
</dbReference>
<accession>N1W9R8</accession>
<evidence type="ECO:0000313" key="1">
    <source>
        <dbReference type="EMBL" id="EMY68616.1"/>
    </source>
</evidence>
<comment type="caution">
    <text evidence="1">The sequence shown here is derived from an EMBL/GenBank/DDBJ whole genome shotgun (WGS) entry which is preliminary data.</text>
</comment>
<protein>
    <submittedName>
        <fullName evidence="1">Uncharacterized protein</fullName>
    </submittedName>
</protein>
<gene>
    <name evidence="1" type="ORF">LEP1GSC199_1063</name>
</gene>